<evidence type="ECO:0000256" key="2">
    <source>
        <dbReference type="PROSITE-ProRule" id="PRU00175"/>
    </source>
</evidence>
<feature type="compositionally biased region" description="Polar residues" evidence="3">
    <location>
        <begin position="25"/>
        <end position="34"/>
    </location>
</feature>
<dbReference type="PROSITE" id="PS50088">
    <property type="entry name" value="ANK_REPEAT"/>
    <property type="match status" value="1"/>
</dbReference>
<dbReference type="Gene3D" id="1.25.40.20">
    <property type="entry name" value="Ankyrin repeat-containing domain"/>
    <property type="match status" value="1"/>
</dbReference>
<dbReference type="Proteomes" id="UP000623467">
    <property type="component" value="Unassembled WGS sequence"/>
</dbReference>
<organism evidence="5 6">
    <name type="scientific">Mycena sanguinolenta</name>
    <dbReference type="NCBI Taxonomy" id="230812"/>
    <lineage>
        <taxon>Eukaryota</taxon>
        <taxon>Fungi</taxon>
        <taxon>Dikarya</taxon>
        <taxon>Basidiomycota</taxon>
        <taxon>Agaricomycotina</taxon>
        <taxon>Agaricomycetes</taxon>
        <taxon>Agaricomycetidae</taxon>
        <taxon>Agaricales</taxon>
        <taxon>Marasmiineae</taxon>
        <taxon>Mycenaceae</taxon>
        <taxon>Mycena</taxon>
    </lineage>
</organism>
<feature type="region of interest" description="Disordered" evidence="3">
    <location>
        <begin position="25"/>
        <end position="136"/>
    </location>
</feature>
<keyword evidence="2" id="KW-0862">Zinc</keyword>
<dbReference type="SMART" id="SM00248">
    <property type="entry name" value="ANK"/>
    <property type="match status" value="1"/>
</dbReference>
<dbReference type="InterPro" id="IPR001841">
    <property type="entry name" value="Znf_RING"/>
</dbReference>
<gene>
    <name evidence="5" type="ORF">MSAN_02254800</name>
</gene>
<evidence type="ECO:0000313" key="6">
    <source>
        <dbReference type="Proteomes" id="UP000623467"/>
    </source>
</evidence>
<dbReference type="PROSITE" id="PS50089">
    <property type="entry name" value="ZF_RING_2"/>
    <property type="match status" value="1"/>
</dbReference>
<protein>
    <recommendedName>
        <fullName evidence="4">RING-type domain-containing protein</fullName>
    </recommendedName>
</protein>
<reference evidence="5" key="1">
    <citation type="submission" date="2020-05" db="EMBL/GenBank/DDBJ databases">
        <title>Mycena genomes resolve the evolution of fungal bioluminescence.</title>
        <authorList>
            <person name="Tsai I.J."/>
        </authorList>
    </citation>
    <scope>NUCLEOTIDE SEQUENCE</scope>
    <source>
        <strain evidence="5">160909Yilan</strain>
    </source>
</reference>
<evidence type="ECO:0000256" key="3">
    <source>
        <dbReference type="SAM" id="MobiDB-lite"/>
    </source>
</evidence>
<dbReference type="InterPro" id="IPR013083">
    <property type="entry name" value="Znf_RING/FYVE/PHD"/>
</dbReference>
<keyword evidence="1" id="KW-0040">ANK repeat</keyword>
<keyword evidence="6" id="KW-1185">Reference proteome</keyword>
<keyword evidence="2" id="KW-0863">Zinc-finger</keyword>
<dbReference type="PROSITE" id="PS50297">
    <property type="entry name" value="ANK_REP_REGION"/>
    <property type="match status" value="1"/>
</dbReference>
<evidence type="ECO:0000256" key="1">
    <source>
        <dbReference type="PROSITE-ProRule" id="PRU00023"/>
    </source>
</evidence>
<accession>A0A8H6XBZ3</accession>
<proteinExistence type="predicted"/>
<keyword evidence="2" id="KW-0479">Metal-binding</keyword>
<evidence type="ECO:0000313" key="5">
    <source>
        <dbReference type="EMBL" id="KAF7337807.1"/>
    </source>
</evidence>
<comment type="caution">
    <text evidence="5">The sequence shown here is derived from an EMBL/GenBank/DDBJ whole genome shotgun (WGS) entry which is preliminary data.</text>
</comment>
<dbReference type="AlphaFoldDB" id="A0A8H6XBZ3"/>
<sequence>MAPQSTAKRVDSAETPLSKVALASANGSTLASSSRRSKQIARKSTGGVPPRKTLQMDDSSLSRSSSPAGQDRSARETIDGLLPPQKSTRTGRSNPLYSAAPRTSQTARKSTGRVAPRKRSEDFPENSSFAHNLPLPPISAQEQEPITSCDLCSFSLQTSHSTSDPSHLRDLLTVCQHHFHYTCYMRYLTTASVNMWPSCPRCQANLLTNGKYWMHVTTYNGTQCYTDLTEEIEERRRAVRLARQQIFFDSLSYGHLNTAATLLVGLDPVDINFRAPLGGRTPLHFCAMQNDAEGISFLLSHGADKNQRDDAGLLAMDYAKSHNALNAAERLA</sequence>
<dbReference type="InterPro" id="IPR036770">
    <property type="entry name" value="Ankyrin_rpt-contain_sf"/>
</dbReference>
<evidence type="ECO:0000259" key="4">
    <source>
        <dbReference type="PROSITE" id="PS50089"/>
    </source>
</evidence>
<dbReference type="EMBL" id="JACAZH010000033">
    <property type="protein sequence ID" value="KAF7337807.1"/>
    <property type="molecule type" value="Genomic_DNA"/>
</dbReference>
<dbReference type="Gene3D" id="3.30.40.10">
    <property type="entry name" value="Zinc/RING finger domain, C3HC4 (zinc finger)"/>
    <property type="match status" value="1"/>
</dbReference>
<dbReference type="SUPFAM" id="SSF48403">
    <property type="entry name" value="Ankyrin repeat"/>
    <property type="match status" value="1"/>
</dbReference>
<feature type="repeat" description="ANK" evidence="1">
    <location>
        <begin position="278"/>
        <end position="310"/>
    </location>
</feature>
<feature type="domain" description="RING-type" evidence="4">
    <location>
        <begin position="149"/>
        <end position="203"/>
    </location>
</feature>
<dbReference type="Pfam" id="PF12796">
    <property type="entry name" value="Ank_2"/>
    <property type="match status" value="1"/>
</dbReference>
<dbReference type="OrthoDB" id="46529at2759"/>
<dbReference type="SUPFAM" id="SSF57850">
    <property type="entry name" value="RING/U-box"/>
    <property type="match status" value="1"/>
</dbReference>
<dbReference type="InterPro" id="IPR002110">
    <property type="entry name" value="Ankyrin_rpt"/>
</dbReference>
<name>A0A8H6XBZ3_9AGAR</name>
<dbReference type="GO" id="GO:0008270">
    <property type="term" value="F:zinc ion binding"/>
    <property type="evidence" value="ECO:0007669"/>
    <property type="project" value="UniProtKB-KW"/>
</dbReference>
<feature type="compositionally biased region" description="Polar residues" evidence="3">
    <location>
        <begin position="85"/>
        <end position="109"/>
    </location>
</feature>